<reference evidence="3" key="2">
    <citation type="journal article" date="2009" name="Int. J. Syst. Evol. Microbiol.">
        <title>Kosmotoga olearia gen. nov., sp. nov., a thermophilic, anaerobic heterotroph isolated from an oil production fluid.</title>
        <authorList>
            <person name="Dipippo J.L."/>
            <person name="Nesbo C.L."/>
            <person name="Dahle H."/>
            <person name="Doolittle W.F."/>
            <person name="Birkland N.K."/>
            <person name="Noll K.M."/>
        </authorList>
    </citation>
    <scope>NUCLEOTIDE SEQUENCE</scope>
    <source>
        <strain evidence="3">TBF 19.5.1</strain>
    </source>
</reference>
<evidence type="ECO:0000259" key="2">
    <source>
        <dbReference type="Pfam" id="PF00535"/>
    </source>
</evidence>
<feature type="transmembrane region" description="Helical" evidence="1">
    <location>
        <begin position="292"/>
        <end position="313"/>
    </location>
</feature>
<accession>B5M6L9</accession>
<dbReference type="SUPFAM" id="SSF53448">
    <property type="entry name" value="Nucleotide-diphospho-sugar transferases"/>
    <property type="match status" value="1"/>
</dbReference>
<dbReference type="CDD" id="cd02525">
    <property type="entry name" value="Succinoglycan_BP_ExoA"/>
    <property type="match status" value="1"/>
</dbReference>
<keyword evidence="3" id="KW-0808">Transferase</keyword>
<keyword evidence="1" id="KW-1133">Transmembrane helix</keyword>
<dbReference type="EMBL" id="EU980631">
    <property type="protein sequence ID" value="ACH68623.1"/>
    <property type="molecule type" value="Genomic_DNA"/>
</dbReference>
<dbReference type="CAZy" id="GT2">
    <property type="family name" value="Glycosyltransferase Family 2"/>
</dbReference>
<dbReference type="AlphaFoldDB" id="B5M6L9"/>
<reference evidence="3" key="1">
    <citation type="submission" date="2008-08" db="EMBL/GenBank/DDBJ databases">
        <authorList>
            <person name="DiPippo J.L."/>
            <person name="Nesbo C.L."/>
            <person name="Dahle H."/>
            <person name="Doolittle F.W."/>
            <person name="Birkland N.-K."/>
            <person name="Noll K.M."/>
        </authorList>
    </citation>
    <scope>NUCLEOTIDE SEQUENCE</scope>
    <source>
        <strain evidence="3">TBF 19.5.1</strain>
    </source>
</reference>
<keyword evidence="1" id="KW-0812">Transmembrane</keyword>
<dbReference type="Gene3D" id="3.90.550.10">
    <property type="entry name" value="Spore Coat Polysaccharide Biosynthesis Protein SpsA, Chain A"/>
    <property type="match status" value="1"/>
</dbReference>
<dbReference type="PANTHER" id="PTHR43630:SF2">
    <property type="entry name" value="GLYCOSYLTRANSFERASE"/>
    <property type="match status" value="1"/>
</dbReference>
<dbReference type="InterPro" id="IPR001173">
    <property type="entry name" value="Glyco_trans_2-like"/>
</dbReference>
<name>B5M6L9_KOSOT</name>
<keyword evidence="1" id="KW-0472">Membrane</keyword>
<feature type="domain" description="Glycosyltransferase 2-like" evidence="2">
    <location>
        <begin position="25"/>
        <end position="160"/>
    </location>
</feature>
<evidence type="ECO:0000256" key="1">
    <source>
        <dbReference type="SAM" id="Phobius"/>
    </source>
</evidence>
<sequence>MFIALMRDSSQRSKGVSSLELPTVSVIIPVRNEENFIGKCIESFLDQAYPENRFEIIVVDGMSEDNTRTIVKEYMSRYKNIRLYDNPDKYTPNALNIGIKNASGKIIMLASSHAIYSRDYISTCAQKIVEEKAEIVGGKMITLPRNSSIKAKVIASVLSNPFGVGGAKYRIRCDKESYVDTVAYGLYKKELFDKAGLFNENLVRNQDIEMNLRLKRIGARTLLVPQVSSYYYARDTFTSLWKNNFANGFWVIYSTKFAKVPFSFRHLIPLFFVLFLVLGCFLSMFSPILAKLYMVVLGLYMLLNVYFSLKISFRLKNLLAFPLAFFTFLSLHVSYGIGSLMALIKLIFVRRSYQ</sequence>
<dbReference type="PANTHER" id="PTHR43630">
    <property type="entry name" value="POLY-BETA-1,6-N-ACETYL-D-GLUCOSAMINE SYNTHASE"/>
    <property type="match status" value="1"/>
</dbReference>
<dbReference type="GO" id="GO:0016740">
    <property type="term" value="F:transferase activity"/>
    <property type="evidence" value="ECO:0007669"/>
    <property type="project" value="UniProtKB-KW"/>
</dbReference>
<feature type="transmembrane region" description="Helical" evidence="1">
    <location>
        <begin position="267"/>
        <end position="285"/>
    </location>
</feature>
<organism evidence="3">
    <name type="scientific">Kosmotoga olearia (strain ATCC BAA-1733 / DSM 21960 / TBF 19.5.1)</name>
    <dbReference type="NCBI Taxonomy" id="521045"/>
    <lineage>
        <taxon>Bacteria</taxon>
        <taxon>Thermotogati</taxon>
        <taxon>Thermotogota</taxon>
        <taxon>Thermotogae</taxon>
        <taxon>Kosmotogales</taxon>
        <taxon>Kosmotogaceae</taxon>
        <taxon>Kosmotoga</taxon>
    </lineage>
</organism>
<dbReference type="InterPro" id="IPR029044">
    <property type="entry name" value="Nucleotide-diphossugar_trans"/>
</dbReference>
<feature type="transmembrane region" description="Helical" evidence="1">
    <location>
        <begin position="319"/>
        <end position="348"/>
    </location>
</feature>
<proteinExistence type="predicted"/>
<gene>
    <name evidence="3" type="primary">wcaA</name>
    <name evidence="3" type="ORF">KO_5</name>
</gene>
<dbReference type="Pfam" id="PF00535">
    <property type="entry name" value="Glycos_transf_2"/>
    <property type="match status" value="1"/>
</dbReference>
<protein>
    <submittedName>
        <fullName evidence="3">Glycosyltransferase</fullName>
    </submittedName>
</protein>
<evidence type="ECO:0000313" key="3">
    <source>
        <dbReference type="EMBL" id="ACH68623.1"/>
    </source>
</evidence>